<name>A0A5D2R114_GOSTO</name>
<accession>A0A5D2R114</accession>
<evidence type="ECO:0000313" key="3">
    <source>
        <dbReference type="Proteomes" id="UP000322667"/>
    </source>
</evidence>
<gene>
    <name evidence="2" type="ORF">ES332_A03G005600v1</name>
</gene>
<keyword evidence="3" id="KW-1185">Reference proteome</keyword>
<organism evidence="2 3">
    <name type="scientific">Gossypium tomentosum</name>
    <name type="common">Hawaiian cotton</name>
    <name type="synonym">Gossypium sandvicense</name>
    <dbReference type="NCBI Taxonomy" id="34277"/>
    <lineage>
        <taxon>Eukaryota</taxon>
        <taxon>Viridiplantae</taxon>
        <taxon>Streptophyta</taxon>
        <taxon>Embryophyta</taxon>
        <taxon>Tracheophyta</taxon>
        <taxon>Spermatophyta</taxon>
        <taxon>Magnoliopsida</taxon>
        <taxon>eudicotyledons</taxon>
        <taxon>Gunneridae</taxon>
        <taxon>Pentapetalae</taxon>
        <taxon>rosids</taxon>
        <taxon>malvids</taxon>
        <taxon>Malvales</taxon>
        <taxon>Malvaceae</taxon>
        <taxon>Malvoideae</taxon>
        <taxon>Gossypium</taxon>
    </lineage>
</organism>
<dbReference type="Proteomes" id="UP000322667">
    <property type="component" value="Chromosome A03"/>
</dbReference>
<protein>
    <submittedName>
        <fullName evidence="2">Uncharacterized protein</fullName>
    </submittedName>
</protein>
<proteinExistence type="predicted"/>
<feature type="compositionally biased region" description="Basic residues" evidence="1">
    <location>
        <begin position="1"/>
        <end position="12"/>
    </location>
</feature>
<dbReference type="EMBL" id="CM017612">
    <property type="protein sequence ID" value="TYI34389.1"/>
    <property type="molecule type" value="Genomic_DNA"/>
</dbReference>
<reference evidence="2 3" key="1">
    <citation type="submission" date="2019-07" db="EMBL/GenBank/DDBJ databases">
        <title>WGS assembly of Gossypium tomentosum.</title>
        <authorList>
            <person name="Chen Z.J."/>
            <person name="Sreedasyam A."/>
            <person name="Ando A."/>
            <person name="Song Q."/>
            <person name="De L."/>
            <person name="Hulse-Kemp A."/>
            <person name="Ding M."/>
            <person name="Ye W."/>
            <person name="Kirkbride R."/>
            <person name="Jenkins J."/>
            <person name="Plott C."/>
            <person name="Lovell J."/>
            <person name="Lin Y.-M."/>
            <person name="Vaughn R."/>
            <person name="Liu B."/>
            <person name="Li W."/>
            <person name="Simpson S."/>
            <person name="Scheffler B."/>
            <person name="Saski C."/>
            <person name="Grover C."/>
            <person name="Hu G."/>
            <person name="Conover J."/>
            <person name="Carlson J."/>
            <person name="Shu S."/>
            <person name="Boston L."/>
            <person name="Williams M."/>
            <person name="Peterson D."/>
            <person name="Mcgee K."/>
            <person name="Jones D."/>
            <person name="Wendel J."/>
            <person name="Stelly D."/>
            <person name="Grimwood J."/>
            <person name="Schmutz J."/>
        </authorList>
    </citation>
    <scope>NUCLEOTIDE SEQUENCE [LARGE SCALE GENOMIC DNA]</scope>
    <source>
        <strain evidence="2">7179.01</strain>
    </source>
</reference>
<dbReference type="AlphaFoldDB" id="A0A5D2R114"/>
<evidence type="ECO:0000313" key="2">
    <source>
        <dbReference type="EMBL" id="TYI34389.1"/>
    </source>
</evidence>
<evidence type="ECO:0000256" key="1">
    <source>
        <dbReference type="SAM" id="MobiDB-lite"/>
    </source>
</evidence>
<sequence>MCRSSAVRHRRAVAGSSRGDGHGGAGGQCWCQKVGGQVGEAAAQVASGGG</sequence>
<feature type="region of interest" description="Disordered" evidence="1">
    <location>
        <begin position="1"/>
        <end position="25"/>
    </location>
</feature>